<evidence type="ECO:0008006" key="4">
    <source>
        <dbReference type="Google" id="ProtNLM"/>
    </source>
</evidence>
<feature type="chain" id="PRO_5011550442" description="Invasion protein IalB, involved in pathogenesis" evidence="1">
    <location>
        <begin position="23"/>
        <end position="168"/>
    </location>
</feature>
<name>A0A1I6K5W4_9SPHN</name>
<reference evidence="2 3" key="1">
    <citation type="submission" date="2016-10" db="EMBL/GenBank/DDBJ databases">
        <authorList>
            <person name="de Groot N.N."/>
        </authorList>
    </citation>
    <scope>NUCLEOTIDE SEQUENCE [LARGE SCALE GENOMIC DNA]</scope>
    <source>
        <strain evidence="2 3">S5-249</strain>
    </source>
</reference>
<sequence>MPRRNMLRRYGPLLLFAPASCAAPPKAVPVAAPPPPPVIAAPRPVPVGNDWRDWPLTPGTWRYRAGSPSVAAFGAEFQMRCDPATRTVELARAAPAAGTMSVTTSQEVRALATTAAGGFARASLNGRDPFLDKMAFSRGRIVIAMTGTARLVLPAWAEIGRVVEDCRG</sequence>
<keyword evidence="1" id="KW-0732">Signal</keyword>
<dbReference type="STRING" id="1166337.SAMN05192580_1328"/>
<evidence type="ECO:0000256" key="1">
    <source>
        <dbReference type="SAM" id="SignalP"/>
    </source>
</evidence>
<protein>
    <recommendedName>
        <fullName evidence="4">Invasion protein IalB, involved in pathogenesis</fullName>
    </recommendedName>
</protein>
<evidence type="ECO:0000313" key="2">
    <source>
        <dbReference type="EMBL" id="SFR86230.1"/>
    </source>
</evidence>
<keyword evidence="3" id="KW-1185">Reference proteome</keyword>
<proteinExistence type="predicted"/>
<evidence type="ECO:0000313" key="3">
    <source>
        <dbReference type="Proteomes" id="UP000198824"/>
    </source>
</evidence>
<dbReference type="Proteomes" id="UP000198824">
    <property type="component" value="Unassembled WGS sequence"/>
</dbReference>
<gene>
    <name evidence="2" type="ORF">SAMN05192580_1328</name>
</gene>
<dbReference type="AlphaFoldDB" id="A0A1I6K5W4"/>
<feature type="signal peptide" evidence="1">
    <location>
        <begin position="1"/>
        <end position="22"/>
    </location>
</feature>
<accession>A0A1I6K5W4</accession>
<organism evidence="2 3">
    <name type="scientific">Sphingomonas jatrophae</name>
    <dbReference type="NCBI Taxonomy" id="1166337"/>
    <lineage>
        <taxon>Bacteria</taxon>
        <taxon>Pseudomonadati</taxon>
        <taxon>Pseudomonadota</taxon>
        <taxon>Alphaproteobacteria</taxon>
        <taxon>Sphingomonadales</taxon>
        <taxon>Sphingomonadaceae</taxon>
        <taxon>Sphingomonas</taxon>
    </lineage>
</organism>
<dbReference type="EMBL" id="FOZG01000001">
    <property type="protein sequence ID" value="SFR86230.1"/>
    <property type="molecule type" value="Genomic_DNA"/>
</dbReference>